<dbReference type="PANTHER" id="PTHR38451">
    <property type="entry name" value="TRNA (ADENINE(22)-N(1))-METHYLTRANSFERASE"/>
    <property type="match status" value="1"/>
</dbReference>
<dbReference type="InterPro" id="IPR006901">
    <property type="entry name" value="TrmK"/>
</dbReference>
<reference evidence="1" key="1">
    <citation type="submission" date="2019-12" db="EMBL/GenBank/DDBJ databases">
        <title>Microbes associate with the intestines of laboratory mice.</title>
        <authorList>
            <person name="Navarre W."/>
            <person name="Wong E."/>
        </authorList>
    </citation>
    <scope>NUCLEOTIDE SEQUENCE</scope>
    <source>
        <strain evidence="1">NM79_F5</strain>
    </source>
</reference>
<dbReference type="Pfam" id="PF04816">
    <property type="entry name" value="TrmK"/>
    <property type="match status" value="1"/>
</dbReference>
<dbReference type="PANTHER" id="PTHR38451:SF1">
    <property type="entry name" value="TRNA (ADENINE(22)-N(1))-METHYLTRANSFERASE"/>
    <property type="match status" value="1"/>
</dbReference>
<evidence type="ECO:0000313" key="2">
    <source>
        <dbReference type="Proteomes" id="UP000656077"/>
    </source>
</evidence>
<dbReference type="EMBL" id="WSRQ01000006">
    <property type="protein sequence ID" value="MVX63118.1"/>
    <property type="molecule type" value="Genomic_DNA"/>
</dbReference>
<dbReference type="GO" id="GO:0160105">
    <property type="term" value="F:tRNA (adenine(22)-N1)-methyltransferase activity"/>
    <property type="evidence" value="ECO:0007669"/>
    <property type="project" value="InterPro"/>
</dbReference>
<keyword evidence="1" id="KW-0808">Transferase</keyword>
<gene>
    <name evidence="1" type="ORF">GKZ28_05320</name>
</gene>
<dbReference type="GO" id="GO:0032259">
    <property type="term" value="P:methylation"/>
    <property type="evidence" value="ECO:0007669"/>
    <property type="project" value="UniProtKB-KW"/>
</dbReference>
<dbReference type="CDD" id="cd02440">
    <property type="entry name" value="AdoMet_MTases"/>
    <property type="match status" value="1"/>
</dbReference>
<dbReference type="Proteomes" id="UP000656077">
    <property type="component" value="Unassembled WGS sequence"/>
</dbReference>
<dbReference type="InterPro" id="IPR029063">
    <property type="entry name" value="SAM-dependent_MTases_sf"/>
</dbReference>
<dbReference type="AlphaFoldDB" id="A0A964RJX7"/>
<sequence length="232" mass="26681">MELSKRLNWIIEKLDKAKVIMDVGTDHGYIPIYLVRNGIAEKVIASDINKDPLKKAQINAALDGVSDKIDLRLGGGLSPLKNREAEAVIIAGMGGNLIRDILEADFNKVKNLQYLILQPAQNPEVLREYLYSSDYEILDEDLCLDEGKYYELFKVRYKSGDYIKLESIFYEISPTMLSKKVPLLKSYIESKIDKNKKVINFIVDDTEHAKERKNELKKKNERLESLLKSVRW</sequence>
<dbReference type="RefSeq" id="WP_160358318.1">
    <property type="nucleotide sequence ID" value="NZ_WSRQ01000006.1"/>
</dbReference>
<organism evidence="1 2">
    <name type="scientific">Clostridium chromiireducens</name>
    <dbReference type="NCBI Taxonomy" id="225345"/>
    <lineage>
        <taxon>Bacteria</taxon>
        <taxon>Bacillati</taxon>
        <taxon>Bacillota</taxon>
        <taxon>Clostridia</taxon>
        <taxon>Eubacteriales</taxon>
        <taxon>Clostridiaceae</taxon>
        <taxon>Clostridium</taxon>
    </lineage>
</organism>
<evidence type="ECO:0000313" key="1">
    <source>
        <dbReference type="EMBL" id="MVX63118.1"/>
    </source>
</evidence>
<dbReference type="PIRSF" id="PIRSF018637">
    <property type="entry name" value="TrmK"/>
    <property type="match status" value="1"/>
</dbReference>
<protein>
    <submittedName>
        <fullName evidence="1">SAM-dependent methyltransferase</fullName>
    </submittedName>
</protein>
<dbReference type="SUPFAM" id="SSF53335">
    <property type="entry name" value="S-adenosyl-L-methionine-dependent methyltransferases"/>
    <property type="match status" value="1"/>
</dbReference>
<keyword evidence="1" id="KW-0489">Methyltransferase</keyword>
<proteinExistence type="predicted"/>
<dbReference type="Gene3D" id="3.40.50.150">
    <property type="entry name" value="Vaccinia Virus protein VP39"/>
    <property type="match status" value="1"/>
</dbReference>
<accession>A0A964RJX7</accession>
<name>A0A964RJX7_9CLOT</name>
<comment type="caution">
    <text evidence="1">The sequence shown here is derived from an EMBL/GenBank/DDBJ whole genome shotgun (WGS) entry which is preliminary data.</text>
</comment>